<sequence length="239" mass="27064">MHNSINKRLRKKAIRSKKPGRPRKLLIQLSPAYRKRLKSGKAKGLSRSQAYGHPLQKEASALAVRESKPFLPQLTTLTKSYKVAERMKSGDSMTHAAKIEGVSTSTLKRWMSKLGFIQYDANTKRYLAADTLSTLEVYVKPSELKRIIVDKASASLLAQYLNAVMKALKNNDGKLLDKYSRMLIHDVNGVSYRLVTDLDTLIVLERERKRRITESQKEPGRQHRISERVELGGNLAFSA</sequence>
<dbReference type="OrthoDB" id="7630784at2"/>
<name>A0A285C2I6_9PROT</name>
<evidence type="ECO:0000313" key="3">
    <source>
        <dbReference type="Proteomes" id="UP000242498"/>
    </source>
</evidence>
<feature type="region of interest" description="Disordered" evidence="1">
    <location>
        <begin position="1"/>
        <end position="23"/>
    </location>
</feature>
<dbReference type="Proteomes" id="UP000242498">
    <property type="component" value="Chromosome I"/>
</dbReference>
<evidence type="ECO:0000256" key="1">
    <source>
        <dbReference type="SAM" id="MobiDB-lite"/>
    </source>
</evidence>
<dbReference type="AlphaFoldDB" id="A0A285C2I6"/>
<evidence type="ECO:0000313" key="2">
    <source>
        <dbReference type="EMBL" id="SNX61263.1"/>
    </source>
</evidence>
<dbReference type="EMBL" id="LT907782">
    <property type="protein sequence ID" value="SNX61263.1"/>
    <property type="molecule type" value="Genomic_DNA"/>
</dbReference>
<reference evidence="2 3" key="1">
    <citation type="submission" date="2017-08" db="EMBL/GenBank/DDBJ databases">
        <authorList>
            <person name="de Groot N.N."/>
        </authorList>
    </citation>
    <scope>NUCLEOTIDE SEQUENCE [LARGE SCALE GENOMIC DNA]</scope>
    <source>
        <strain evidence="2 3">Nm15</strain>
    </source>
</reference>
<dbReference type="RefSeq" id="WP_096294023.1">
    <property type="nucleotide sequence ID" value="NZ_LT907782.1"/>
</dbReference>
<protein>
    <submittedName>
        <fullName evidence="2">Uncharacterized protein</fullName>
    </submittedName>
</protein>
<proteinExistence type="predicted"/>
<organism evidence="2 3">
    <name type="scientific">Nitrosomonas ureae</name>
    <dbReference type="NCBI Taxonomy" id="44577"/>
    <lineage>
        <taxon>Bacteria</taxon>
        <taxon>Pseudomonadati</taxon>
        <taxon>Pseudomonadota</taxon>
        <taxon>Betaproteobacteria</taxon>
        <taxon>Nitrosomonadales</taxon>
        <taxon>Nitrosomonadaceae</taxon>
        <taxon>Nitrosomonas</taxon>
    </lineage>
</organism>
<gene>
    <name evidence="2" type="ORF">SAMN06296273_2716</name>
</gene>
<accession>A0A285C2I6</accession>